<protein>
    <recommendedName>
        <fullName evidence="4">Lipoprotein</fullName>
    </recommendedName>
</protein>
<dbReference type="AlphaFoldDB" id="T2KPL0"/>
<dbReference type="Proteomes" id="UP000016160">
    <property type="component" value="Chromosome"/>
</dbReference>
<dbReference type="RefSeq" id="WP_038532067.1">
    <property type="nucleotide sequence ID" value="NZ_HG315671.1"/>
</dbReference>
<dbReference type="EMBL" id="HG315671">
    <property type="protein sequence ID" value="CDF80767.1"/>
    <property type="molecule type" value="Genomic_DNA"/>
</dbReference>
<dbReference type="eggNOG" id="ENOG502ZUPD">
    <property type="taxonomic scope" value="Bacteria"/>
</dbReference>
<accession>T2KPL0</accession>
<dbReference type="PATRIC" id="fig|1347342.6.peg.3074"/>
<dbReference type="OrthoDB" id="1417299at2"/>
<organism evidence="2 3">
    <name type="scientific">Formosa agariphila (strain DSM 15362 / KCTC 12365 / LMG 23005 / KMM 3901 / M-2Alg 35-1)</name>
    <dbReference type="NCBI Taxonomy" id="1347342"/>
    <lineage>
        <taxon>Bacteria</taxon>
        <taxon>Pseudomonadati</taxon>
        <taxon>Bacteroidota</taxon>
        <taxon>Flavobacteriia</taxon>
        <taxon>Flavobacteriales</taxon>
        <taxon>Flavobacteriaceae</taxon>
        <taxon>Formosa</taxon>
    </lineage>
</organism>
<feature type="chain" id="PRO_5004591152" description="Lipoprotein" evidence="1">
    <location>
        <begin position="25"/>
        <end position="252"/>
    </location>
</feature>
<keyword evidence="3" id="KW-1185">Reference proteome</keyword>
<evidence type="ECO:0000256" key="1">
    <source>
        <dbReference type="SAM" id="SignalP"/>
    </source>
</evidence>
<gene>
    <name evidence="2" type="ORF">BN863_30550</name>
</gene>
<feature type="signal peptide" evidence="1">
    <location>
        <begin position="1"/>
        <end position="24"/>
    </location>
</feature>
<keyword evidence="1" id="KW-0732">Signal</keyword>
<sequence>MRKPNLIMSLCLGALLAVSCSSSTSDEFEEVNGSVEHKLIKNVMYNSAQNPSENRVITLNYSSNGTLNTISNGEESSVFVYENDQLTNVTGGGDALNVEELFDSPYNAYETGQVEEYDDNGNPKLIVFFEEDYNYDTNEYIIKEYTAEIKYDDAPNPYYYTLESAGIIDALDKVKLNFSLNQSSEILRAKALFPLNNPIQIIYKNELGEIMLTLNANYDYDTDNYPKTAALTAVDSRYNETSTSTLIYTYVN</sequence>
<dbReference type="PROSITE" id="PS51257">
    <property type="entry name" value="PROKAR_LIPOPROTEIN"/>
    <property type="match status" value="1"/>
</dbReference>
<evidence type="ECO:0000313" key="3">
    <source>
        <dbReference type="Proteomes" id="UP000016160"/>
    </source>
</evidence>
<dbReference type="HOGENOM" id="CLU_1092781_0_0_10"/>
<reference evidence="2 3" key="1">
    <citation type="journal article" date="2013" name="Appl. Environ. Microbiol.">
        <title>The genome of the alga-associated marine flavobacterium Formosa agariphila KMM 3901T reveals a broad potential for degradation of algal polysaccharides.</title>
        <authorList>
            <person name="Mann A.J."/>
            <person name="Hahnke R.L."/>
            <person name="Huang S."/>
            <person name="Werner J."/>
            <person name="Xing P."/>
            <person name="Barbeyron T."/>
            <person name="Huettel B."/>
            <person name="Stueber K."/>
            <person name="Reinhardt R."/>
            <person name="Harder J."/>
            <person name="Gloeckner F.O."/>
            <person name="Amann R.I."/>
            <person name="Teeling H."/>
        </authorList>
    </citation>
    <scope>NUCLEOTIDE SEQUENCE [LARGE SCALE GENOMIC DNA]</scope>
    <source>
        <strain evidence="3">DSM 15362 / KCTC 12365 / LMG 23005 / KMM 3901</strain>
    </source>
</reference>
<name>T2KPL0_FORAG</name>
<evidence type="ECO:0008006" key="4">
    <source>
        <dbReference type="Google" id="ProtNLM"/>
    </source>
</evidence>
<evidence type="ECO:0000313" key="2">
    <source>
        <dbReference type="EMBL" id="CDF80767.1"/>
    </source>
</evidence>
<proteinExistence type="predicted"/>